<dbReference type="Gene3D" id="3.20.20.80">
    <property type="entry name" value="Glycosidases"/>
    <property type="match status" value="1"/>
</dbReference>
<dbReference type="InterPro" id="IPR048395">
    <property type="entry name" value="Glyco_hydro_31_C"/>
</dbReference>
<organism evidence="6 7">
    <name type="scientific">Haloquadratum walsbyi J07HQW1</name>
    <dbReference type="NCBI Taxonomy" id="1238424"/>
    <lineage>
        <taxon>Archaea</taxon>
        <taxon>Methanobacteriati</taxon>
        <taxon>Methanobacteriota</taxon>
        <taxon>Stenosarchaea group</taxon>
        <taxon>Halobacteria</taxon>
        <taxon>Halobacteriales</taxon>
        <taxon>Haloferacaceae</taxon>
        <taxon>Haloquadratum</taxon>
    </lineage>
</organism>
<dbReference type="Gene3D" id="2.60.40.1760">
    <property type="entry name" value="glycosyl hydrolase (family 31)"/>
    <property type="match status" value="1"/>
</dbReference>
<dbReference type="Proteomes" id="UP000030649">
    <property type="component" value="Unassembled WGS sequence"/>
</dbReference>
<dbReference type="HOGENOM" id="CLU_000631_10_2_2"/>
<keyword evidence="2" id="KW-0326">Glycosidase</keyword>
<dbReference type="InterPro" id="IPR011013">
    <property type="entry name" value="Gal_mutarotase_sf_dom"/>
</dbReference>
<dbReference type="PANTHER" id="PTHR43863">
    <property type="entry name" value="HYDROLASE, PUTATIVE (AFU_ORTHOLOGUE AFUA_1G03140)-RELATED"/>
    <property type="match status" value="1"/>
</dbReference>
<evidence type="ECO:0000313" key="7">
    <source>
        <dbReference type="Proteomes" id="UP000030649"/>
    </source>
</evidence>
<feature type="domain" description="Glycosyl hydrolase family 31 C-terminal" evidence="5">
    <location>
        <begin position="594"/>
        <end position="679"/>
    </location>
</feature>
<evidence type="ECO:0000256" key="2">
    <source>
        <dbReference type="RuleBase" id="RU361185"/>
    </source>
</evidence>
<evidence type="ECO:0000259" key="5">
    <source>
        <dbReference type="Pfam" id="PF21365"/>
    </source>
</evidence>
<dbReference type="CDD" id="cd06593">
    <property type="entry name" value="GH31_xylosidase_YicI"/>
    <property type="match status" value="1"/>
</dbReference>
<accession>U1N6A1</accession>
<dbReference type="InterPro" id="IPR000322">
    <property type="entry name" value="Glyco_hydro_31_TIM"/>
</dbReference>
<dbReference type="GO" id="GO:0005975">
    <property type="term" value="P:carbohydrate metabolic process"/>
    <property type="evidence" value="ECO:0007669"/>
    <property type="project" value="InterPro"/>
</dbReference>
<dbReference type="GO" id="GO:0030246">
    <property type="term" value="F:carbohydrate binding"/>
    <property type="evidence" value="ECO:0007669"/>
    <property type="project" value="InterPro"/>
</dbReference>
<dbReference type="SUPFAM" id="SSF74650">
    <property type="entry name" value="Galactose mutarotase-like"/>
    <property type="match status" value="1"/>
</dbReference>
<dbReference type="SUPFAM" id="SSF51445">
    <property type="entry name" value="(Trans)glycosidases"/>
    <property type="match status" value="1"/>
</dbReference>
<dbReference type="Pfam" id="PF01055">
    <property type="entry name" value="Glyco_hydro_31_2nd"/>
    <property type="match status" value="1"/>
</dbReference>
<dbReference type="PANTHER" id="PTHR43863:SF2">
    <property type="entry name" value="MALTASE-GLUCOAMYLASE"/>
    <property type="match status" value="1"/>
</dbReference>
<dbReference type="SUPFAM" id="SSF51011">
    <property type="entry name" value="Glycosyl hydrolase domain"/>
    <property type="match status" value="1"/>
</dbReference>
<name>U1N6A1_9EURY</name>
<dbReference type="STRING" id="1238424.J07HQW1_01987"/>
<evidence type="ECO:0000256" key="1">
    <source>
        <dbReference type="ARBA" id="ARBA00007806"/>
    </source>
</evidence>
<gene>
    <name evidence="6" type="ORF">J07HQW1_01987</name>
</gene>
<dbReference type="InterPro" id="IPR025887">
    <property type="entry name" value="Glyco_hydro_31_N_dom"/>
</dbReference>
<comment type="similarity">
    <text evidence="1 2">Belongs to the glycosyl hydrolase 31 family.</text>
</comment>
<protein>
    <submittedName>
        <fullName evidence="6">Glycosyl hydrolase, family 31</fullName>
    </submittedName>
</protein>
<dbReference type="GO" id="GO:0004553">
    <property type="term" value="F:hydrolase activity, hydrolyzing O-glycosyl compounds"/>
    <property type="evidence" value="ECO:0007669"/>
    <property type="project" value="InterPro"/>
</dbReference>
<dbReference type="Pfam" id="PF21365">
    <property type="entry name" value="Glyco_hydro_31_3rd"/>
    <property type="match status" value="1"/>
</dbReference>
<dbReference type="InterPro" id="IPR013780">
    <property type="entry name" value="Glyco_hydro_b"/>
</dbReference>
<feature type="domain" description="Glycoside hydrolase family 31 TIM barrel" evidence="3">
    <location>
        <begin position="274"/>
        <end position="584"/>
    </location>
</feature>
<dbReference type="CDD" id="cd14752">
    <property type="entry name" value="GH31_N"/>
    <property type="match status" value="1"/>
</dbReference>
<dbReference type="InterPro" id="IPR017853">
    <property type="entry name" value="GH"/>
</dbReference>
<dbReference type="Pfam" id="PF13802">
    <property type="entry name" value="Gal_mutarotas_2"/>
    <property type="match status" value="1"/>
</dbReference>
<proteinExistence type="inferred from homology"/>
<evidence type="ECO:0000313" key="6">
    <source>
        <dbReference type="EMBL" id="ERG91953.1"/>
    </source>
</evidence>
<dbReference type="InterPro" id="IPR051816">
    <property type="entry name" value="Glycosyl_Hydrolase_31"/>
</dbReference>
<evidence type="ECO:0000259" key="3">
    <source>
        <dbReference type="Pfam" id="PF01055"/>
    </source>
</evidence>
<dbReference type="AlphaFoldDB" id="U1N6A1"/>
<keyword evidence="2 6" id="KW-0378">Hydrolase</keyword>
<evidence type="ECO:0000259" key="4">
    <source>
        <dbReference type="Pfam" id="PF13802"/>
    </source>
</evidence>
<dbReference type="Gene3D" id="2.60.40.1180">
    <property type="entry name" value="Golgi alpha-mannosidase II"/>
    <property type="match status" value="1"/>
</dbReference>
<sequence length="801" mass="89859">MLTMWLELTDVITTDFDDTVTFECGVDSVSPDYPVPDRGFPLTTQFLDDQTLRILFRPNPEASSIDCSPLSLAYDAYDRRPQVSINQDNDTASGSGAVEVTTEKMSFQIDTETARFSVTHDNKRLIDTNVNVSNNRGELSVPSFGYEETVVENYPLEVTRTGFTTRSRPTESFFGLGEQFGPFEKRGQRITTSVTQAHGTNSNNTYAPIPFFLSDRGYGVLIETTADVTFDFGYTTPDVTAIDVESPVLSVVLFAGSSLKDILSSYTRLSGRAPSLPPWTYGVWMSRNSYQTQTEVLTTASELQDRSMPCDVIHIDPQWMDIDSPEMAFDPESFPDPEEMCTRLGEDGFKLSVWEYPYLNTETDLFQTAQENGYLLRNHEGRAYIFRRPSHAQTRAGILDFSSPEAVEWWQDLHHDLIDIGVDVFKTDFGEYLPPQTTTNNRHTGKGAKNTYPLKYQRAVAGAFEKTNKPPVLWSRSAWVGAQQYPIHWGGDTRSTFDGFRASVRGGLSLLLSGFQFWSCDIGGYKPTPSETLYIRWAQWGLLALSHPRFHGKTPREPWEFGDTAAEIVTKFANLRYRLLPYYISYGCDAASTGIPVMRPMALEFEDHIDSLTSATQHMVGEEFLLAPVLSKDGVVTITLPPGEWIDYWSNTHHVGPERQELTVDISELPFFIRAGSVIPEHQSEAKAQAGATAESKLGLHTDELPTKLRYHVYPKQNTQTSAQFTLRHPKFPESETITAVIDDSHDEITITCSENLPSGTVVIEDVHSPPDYVMINETVVETAAMTHDTDTKTLQFNLGQ</sequence>
<feature type="domain" description="Glycoside hydrolase family 31 N-terminal" evidence="4">
    <location>
        <begin position="42"/>
        <end position="231"/>
    </location>
</feature>
<dbReference type="EMBL" id="KE356560">
    <property type="protein sequence ID" value="ERG91953.1"/>
    <property type="molecule type" value="Genomic_DNA"/>
</dbReference>
<reference evidence="6 7" key="1">
    <citation type="journal article" date="2013" name="PLoS ONE">
        <title>Assembly-driven community genomics of a hypersaline microbial ecosystem.</title>
        <authorList>
            <person name="Podell S."/>
            <person name="Ugalde J.A."/>
            <person name="Narasingarao P."/>
            <person name="Banfield J.F."/>
            <person name="Heidelberg K.B."/>
            <person name="Allen E.E."/>
        </authorList>
    </citation>
    <scope>NUCLEOTIDE SEQUENCE [LARGE SCALE GENOMIC DNA]</scope>
    <source>
        <strain evidence="7">J07HQW1</strain>
    </source>
</reference>